<accession>A0AA48GQS1</accession>
<feature type="compositionally biased region" description="Basic and acidic residues" evidence="1">
    <location>
        <begin position="71"/>
        <end position="89"/>
    </location>
</feature>
<reference evidence="2" key="1">
    <citation type="journal article" date="2023" name="Int. J. Syst. Evol. Microbiol.">
        <title>Mesoterricola silvestris gen. nov., sp. nov., Mesoterricola sediminis sp. nov., Geothrix oryzae sp. nov., Geothrix edaphica sp. nov., Geothrix rubra sp. nov., and Geothrix limicola sp. nov., six novel members of Acidobacteriota isolated from soils.</title>
        <authorList>
            <person name="Itoh H."/>
            <person name="Sugisawa Y."/>
            <person name="Mise K."/>
            <person name="Xu Z."/>
            <person name="Kuniyasu M."/>
            <person name="Ushijima N."/>
            <person name="Kawano K."/>
            <person name="Kobayashi E."/>
            <person name="Shiratori Y."/>
            <person name="Masuda Y."/>
            <person name="Senoo K."/>
        </authorList>
    </citation>
    <scope>NUCLEOTIDE SEQUENCE</scope>
    <source>
        <strain evidence="2">W786</strain>
    </source>
</reference>
<evidence type="ECO:0000313" key="2">
    <source>
        <dbReference type="EMBL" id="BDU75879.1"/>
    </source>
</evidence>
<protein>
    <submittedName>
        <fullName evidence="2">Uncharacterized protein</fullName>
    </submittedName>
</protein>
<dbReference type="Proteomes" id="UP001228113">
    <property type="component" value="Chromosome"/>
</dbReference>
<dbReference type="RefSeq" id="WP_243329368.1">
    <property type="nucleotide sequence ID" value="NZ_AP027081.1"/>
</dbReference>
<evidence type="ECO:0000313" key="3">
    <source>
        <dbReference type="Proteomes" id="UP001228113"/>
    </source>
</evidence>
<dbReference type="KEGG" id="msea:METESE_08370"/>
<proteinExistence type="predicted"/>
<sequence length="135" mass="15125">MSNQRGLGSLADLAKILEEATNPESTHREDRRETKPKASALRKGGQPKKVRVLDPKRKVWYEKRLKEQAEVIREKAGEPKAPDRPHTPELTKAAATRVGGNLLETLANAAKDAKAQKEGKQRTEAWRRKPGDPIF</sequence>
<gene>
    <name evidence="2" type="ORF">METESE_08370</name>
</gene>
<organism evidence="2 3">
    <name type="scientific">Mesoterricola sediminis</name>
    <dbReference type="NCBI Taxonomy" id="2927980"/>
    <lineage>
        <taxon>Bacteria</taxon>
        <taxon>Pseudomonadati</taxon>
        <taxon>Acidobacteriota</taxon>
        <taxon>Holophagae</taxon>
        <taxon>Holophagales</taxon>
        <taxon>Holophagaceae</taxon>
        <taxon>Mesoterricola</taxon>
    </lineage>
</organism>
<evidence type="ECO:0000256" key="1">
    <source>
        <dbReference type="SAM" id="MobiDB-lite"/>
    </source>
</evidence>
<feature type="region of interest" description="Disordered" evidence="1">
    <location>
        <begin position="108"/>
        <end position="135"/>
    </location>
</feature>
<feature type="region of interest" description="Disordered" evidence="1">
    <location>
        <begin position="71"/>
        <end position="91"/>
    </location>
</feature>
<feature type="compositionally biased region" description="Basic and acidic residues" evidence="1">
    <location>
        <begin position="25"/>
        <end position="36"/>
    </location>
</feature>
<feature type="compositionally biased region" description="Basic and acidic residues" evidence="1">
    <location>
        <begin position="111"/>
        <end position="135"/>
    </location>
</feature>
<keyword evidence="3" id="KW-1185">Reference proteome</keyword>
<name>A0AA48GQS1_9BACT</name>
<dbReference type="AlphaFoldDB" id="A0AA48GQS1"/>
<dbReference type="EMBL" id="AP027081">
    <property type="protein sequence ID" value="BDU75879.1"/>
    <property type="molecule type" value="Genomic_DNA"/>
</dbReference>
<feature type="region of interest" description="Disordered" evidence="1">
    <location>
        <begin position="1"/>
        <end position="51"/>
    </location>
</feature>